<keyword evidence="15" id="KW-1185">Reference proteome</keyword>
<sequence length="456" mass="50563">MFKKTYGIIYERNSYVFTDLFDELEKYYARGQVELVETMDNFFNTLYQKMFTELNSQYKFDAKYLECVSEKMKELKPFGDVPDKLSLQLKRSFVATRTFSQALTISGNIVRNMQNIAMTSSCNRAVAKMTHCPACSGLSIKELKPCSNYCTNVMKGCLAYHSQLDSHWNDFVACGKPTLGKRRRRDAPSSTTVSSSVSGEIPFETLDFGAGGGGGKRGRKQFQQSGGSDGLEKVIREAKSRLRDTKSFWKKLPFHMCGTTKAEEQENCWNGQKKDNVVISMARNTVPITSFWKRLKTPAFIKALNDIWAFSMIPTVVIILKNAPSFPDDTLDSGSGSGYGPDDEDASEGSGLSPSISTENEPPEVSVSSDKSTSSSAPPTRPQQPTNEDDNRLYPIPADPNLRSLPPGSHTNNTISDASSAPGAAPSIMFNRAALSYLVPVVIVWFSSSMSDWWQH</sequence>
<organism evidence="14 15">
    <name type="scientific">Nesidiocoris tenuis</name>
    <dbReference type="NCBI Taxonomy" id="355587"/>
    <lineage>
        <taxon>Eukaryota</taxon>
        <taxon>Metazoa</taxon>
        <taxon>Ecdysozoa</taxon>
        <taxon>Arthropoda</taxon>
        <taxon>Hexapoda</taxon>
        <taxon>Insecta</taxon>
        <taxon>Pterygota</taxon>
        <taxon>Neoptera</taxon>
        <taxon>Paraneoptera</taxon>
        <taxon>Hemiptera</taxon>
        <taxon>Heteroptera</taxon>
        <taxon>Panheteroptera</taxon>
        <taxon>Cimicomorpha</taxon>
        <taxon>Miridae</taxon>
        <taxon>Dicyphina</taxon>
        <taxon>Nesidiocoris</taxon>
    </lineage>
</organism>
<evidence type="ECO:0000256" key="5">
    <source>
        <dbReference type="ARBA" id="ARBA00022729"/>
    </source>
</evidence>
<evidence type="ECO:0000256" key="12">
    <source>
        <dbReference type="RuleBase" id="RU003519"/>
    </source>
</evidence>
<dbReference type="SUPFAM" id="SSF63501">
    <property type="entry name" value="Frizzled cysteine-rich domain"/>
    <property type="match status" value="1"/>
</dbReference>
<evidence type="ECO:0000256" key="6">
    <source>
        <dbReference type="ARBA" id="ARBA00022974"/>
    </source>
</evidence>
<comment type="similarity">
    <text evidence="2 11">Belongs to the glypican family.</text>
</comment>
<feature type="compositionally biased region" description="Low complexity" evidence="13">
    <location>
        <begin position="366"/>
        <end position="376"/>
    </location>
</feature>
<evidence type="ECO:0000256" key="10">
    <source>
        <dbReference type="ARBA" id="ARBA00023288"/>
    </source>
</evidence>
<dbReference type="GO" id="GO:0016477">
    <property type="term" value="P:cell migration"/>
    <property type="evidence" value="ECO:0007669"/>
    <property type="project" value="TreeGrafter"/>
</dbReference>
<evidence type="ECO:0000313" key="15">
    <source>
        <dbReference type="Proteomes" id="UP000479000"/>
    </source>
</evidence>
<name>A0A6H5H143_9HEMI</name>
<dbReference type="Pfam" id="PF01153">
    <property type="entry name" value="Glypican"/>
    <property type="match status" value="2"/>
</dbReference>
<keyword evidence="3" id="KW-1003">Cell membrane</keyword>
<evidence type="ECO:0000256" key="8">
    <source>
        <dbReference type="ARBA" id="ARBA00023180"/>
    </source>
</evidence>
<evidence type="ECO:0000256" key="1">
    <source>
        <dbReference type="ARBA" id="ARBA00004609"/>
    </source>
</evidence>
<evidence type="ECO:0000256" key="13">
    <source>
        <dbReference type="SAM" id="MobiDB-lite"/>
    </source>
</evidence>
<evidence type="ECO:0000256" key="7">
    <source>
        <dbReference type="ARBA" id="ARBA00023136"/>
    </source>
</evidence>
<dbReference type="Proteomes" id="UP000479000">
    <property type="component" value="Unassembled WGS sequence"/>
</dbReference>
<feature type="compositionally biased region" description="Polar residues" evidence="13">
    <location>
        <begin position="350"/>
        <end position="360"/>
    </location>
</feature>
<dbReference type="GO" id="GO:1905475">
    <property type="term" value="P:regulation of protein localization to membrane"/>
    <property type="evidence" value="ECO:0007669"/>
    <property type="project" value="TreeGrafter"/>
</dbReference>
<dbReference type="GO" id="GO:0005576">
    <property type="term" value="C:extracellular region"/>
    <property type="evidence" value="ECO:0007669"/>
    <property type="project" value="TreeGrafter"/>
</dbReference>
<protein>
    <recommendedName>
        <fullName evidence="16">Glypican-6</fullName>
    </recommendedName>
</protein>
<dbReference type="GO" id="GO:0098552">
    <property type="term" value="C:side of membrane"/>
    <property type="evidence" value="ECO:0007669"/>
    <property type="project" value="UniProtKB-KW"/>
</dbReference>
<dbReference type="PANTHER" id="PTHR10822">
    <property type="entry name" value="GLYPICAN"/>
    <property type="match status" value="1"/>
</dbReference>
<proteinExistence type="inferred from homology"/>
<dbReference type="PANTHER" id="PTHR10822:SF30">
    <property type="entry name" value="DALLY-LIKE, ISOFORM A"/>
    <property type="match status" value="1"/>
</dbReference>
<keyword evidence="10 12" id="KW-0449">Lipoprotein</keyword>
<evidence type="ECO:0000256" key="3">
    <source>
        <dbReference type="ARBA" id="ARBA00022475"/>
    </source>
</evidence>
<evidence type="ECO:0000256" key="9">
    <source>
        <dbReference type="ARBA" id="ARBA00023207"/>
    </source>
</evidence>
<dbReference type="OrthoDB" id="10010764at2759"/>
<evidence type="ECO:0000256" key="4">
    <source>
        <dbReference type="ARBA" id="ARBA00022622"/>
    </source>
</evidence>
<keyword evidence="4 12" id="KW-0336">GPI-anchor</keyword>
<evidence type="ECO:0000256" key="2">
    <source>
        <dbReference type="ARBA" id="ARBA00010260"/>
    </source>
</evidence>
<gene>
    <name evidence="14" type="ORF">NTEN_LOCUS15811</name>
</gene>
<dbReference type="InterPro" id="IPR001863">
    <property type="entry name" value="Glypican"/>
</dbReference>
<dbReference type="GO" id="GO:0005886">
    <property type="term" value="C:plasma membrane"/>
    <property type="evidence" value="ECO:0007669"/>
    <property type="project" value="UniProtKB-SubCell"/>
</dbReference>
<keyword evidence="8" id="KW-0325">Glycoprotein</keyword>
<accession>A0A6H5H143</accession>
<dbReference type="GO" id="GO:0009966">
    <property type="term" value="P:regulation of signal transduction"/>
    <property type="evidence" value="ECO:0007669"/>
    <property type="project" value="InterPro"/>
</dbReference>
<comment type="function">
    <text evidence="12">Cell surface proteoglycan.</text>
</comment>
<dbReference type="EMBL" id="CADCXU010023302">
    <property type="protein sequence ID" value="CAB0010813.1"/>
    <property type="molecule type" value="Genomic_DNA"/>
</dbReference>
<keyword evidence="9 12" id="KW-0357">Heparan sulfate</keyword>
<reference evidence="14 15" key="1">
    <citation type="submission" date="2020-02" db="EMBL/GenBank/DDBJ databases">
        <authorList>
            <person name="Ferguson B K."/>
        </authorList>
    </citation>
    <scope>NUCLEOTIDE SEQUENCE [LARGE SCALE GENOMIC DNA]</scope>
</reference>
<comment type="subcellular location">
    <subcellularLocation>
        <location evidence="1 12">Cell membrane</location>
        <topology evidence="1 12">Lipid-anchor</topology>
        <topology evidence="1 12">GPI-anchor</topology>
    </subcellularLocation>
</comment>
<evidence type="ECO:0000313" key="14">
    <source>
        <dbReference type="EMBL" id="CAB0010813.1"/>
    </source>
</evidence>
<keyword evidence="6 12" id="KW-0654">Proteoglycan</keyword>
<keyword evidence="7 12" id="KW-0472">Membrane</keyword>
<feature type="region of interest" description="Disordered" evidence="13">
    <location>
        <begin position="330"/>
        <end position="420"/>
    </location>
</feature>
<dbReference type="InterPro" id="IPR036790">
    <property type="entry name" value="Frizzled_dom_sf"/>
</dbReference>
<dbReference type="GO" id="GO:0009986">
    <property type="term" value="C:cell surface"/>
    <property type="evidence" value="ECO:0007669"/>
    <property type="project" value="TreeGrafter"/>
</dbReference>
<feature type="region of interest" description="Disordered" evidence="13">
    <location>
        <begin position="209"/>
        <end position="230"/>
    </location>
</feature>
<dbReference type="AlphaFoldDB" id="A0A6H5H143"/>
<evidence type="ECO:0008006" key="16">
    <source>
        <dbReference type="Google" id="ProtNLM"/>
    </source>
</evidence>
<keyword evidence="5" id="KW-0732">Signal</keyword>
<evidence type="ECO:0000256" key="11">
    <source>
        <dbReference type="RuleBase" id="RU003518"/>
    </source>
</evidence>